<dbReference type="SUPFAM" id="SSF52540">
    <property type="entry name" value="P-loop containing nucleoside triphosphate hydrolases"/>
    <property type="match status" value="1"/>
</dbReference>
<organism evidence="1 2">
    <name type="scientific">Deinococcus yavapaiensis KR-236</name>
    <dbReference type="NCBI Taxonomy" id="694435"/>
    <lineage>
        <taxon>Bacteria</taxon>
        <taxon>Thermotogati</taxon>
        <taxon>Deinococcota</taxon>
        <taxon>Deinococci</taxon>
        <taxon>Deinococcales</taxon>
        <taxon>Deinococcaceae</taxon>
        <taxon>Deinococcus</taxon>
    </lineage>
</organism>
<dbReference type="PIRSF" id="PIRSF037081">
    <property type="entry name" value="P-loop_All4644_prd"/>
    <property type="match status" value="1"/>
</dbReference>
<dbReference type="GO" id="GO:0046403">
    <property type="term" value="F:polynucleotide 3'-phosphatase activity"/>
    <property type="evidence" value="ECO:0007669"/>
    <property type="project" value="TreeGrafter"/>
</dbReference>
<dbReference type="Proteomes" id="UP000248326">
    <property type="component" value="Unassembled WGS sequence"/>
</dbReference>
<dbReference type="GO" id="GO:0006281">
    <property type="term" value="P:DNA repair"/>
    <property type="evidence" value="ECO:0007669"/>
    <property type="project" value="TreeGrafter"/>
</dbReference>
<dbReference type="EMBL" id="QJSX01000007">
    <property type="protein sequence ID" value="PYE53807.1"/>
    <property type="molecule type" value="Genomic_DNA"/>
</dbReference>
<protein>
    <submittedName>
        <fullName evidence="1">Putative kinase</fullName>
    </submittedName>
</protein>
<gene>
    <name evidence="1" type="ORF">DES52_10765</name>
</gene>
<accession>A0A318SIC1</accession>
<dbReference type="GO" id="GO:0046404">
    <property type="term" value="F:ATP-dependent polydeoxyribonucleotide 5'-hydroxyl-kinase activity"/>
    <property type="evidence" value="ECO:0007669"/>
    <property type="project" value="TreeGrafter"/>
</dbReference>
<keyword evidence="1" id="KW-0418">Kinase</keyword>
<comment type="caution">
    <text evidence="1">The sequence shown here is derived from an EMBL/GenBank/DDBJ whole genome shotgun (WGS) entry which is preliminary data.</text>
</comment>
<evidence type="ECO:0000313" key="1">
    <source>
        <dbReference type="EMBL" id="PYE53807.1"/>
    </source>
</evidence>
<reference evidence="1 2" key="1">
    <citation type="submission" date="2018-06" db="EMBL/GenBank/DDBJ databases">
        <title>Genomic Encyclopedia of Type Strains, Phase IV (KMG-IV): sequencing the most valuable type-strain genomes for metagenomic binning, comparative biology and taxonomic classification.</title>
        <authorList>
            <person name="Goeker M."/>
        </authorList>
    </citation>
    <scope>NUCLEOTIDE SEQUENCE [LARGE SCALE GENOMIC DNA]</scope>
    <source>
        <strain evidence="1 2">DSM 18048</strain>
    </source>
</reference>
<dbReference type="InterPro" id="IPR027417">
    <property type="entry name" value="P-loop_NTPase"/>
</dbReference>
<name>A0A318SIC1_9DEIO</name>
<dbReference type="AlphaFoldDB" id="A0A318SIC1"/>
<keyword evidence="2" id="KW-1185">Reference proteome</keyword>
<dbReference type="InterPro" id="IPR017101">
    <property type="entry name" value="P-loop_ATP/GTP-bd_All4644_prd"/>
</dbReference>
<dbReference type="PANTHER" id="PTHR12083:SF9">
    <property type="entry name" value="BIFUNCTIONAL POLYNUCLEOTIDE PHOSPHATASE_KINASE"/>
    <property type="match status" value="1"/>
</dbReference>
<sequence>MPDSSPLELALLIGLQGAGKSTFYRARFAVTHVLVSKDLFPNNRDKSRRQRQLVSEALQAGRSVVVDNTNAAVEERADLVSIGRAFGATVTGYFFVPDVRGSLARNRNREGKARVPDVAVFATSKRLQSPTFAEGFDALFDVRLEGDTFSLQERPREEQR</sequence>
<keyword evidence="1" id="KW-0808">Transferase</keyword>
<dbReference type="Pfam" id="PF13671">
    <property type="entry name" value="AAA_33"/>
    <property type="match status" value="1"/>
</dbReference>
<dbReference type="GO" id="GO:0003690">
    <property type="term" value="F:double-stranded DNA binding"/>
    <property type="evidence" value="ECO:0007669"/>
    <property type="project" value="TreeGrafter"/>
</dbReference>
<evidence type="ECO:0000313" key="2">
    <source>
        <dbReference type="Proteomes" id="UP000248326"/>
    </source>
</evidence>
<dbReference type="RefSeq" id="WP_110886717.1">
    <property type="nucleotide sequence ID" value="NZ_QJSX01000007.1"/>
</dbReference>
<dbReference type="PANTHER" id="PTHR12083">
    <property type="entry name" value="BIFUNCTIONAL POLYNUCLEOTIDE PHOSPHATASE/KINASE"/>
    <property type="match status" value="1"/>
</dbReference>
<dbReference type="Gene3D" id="3.40.50.300">
    <property type="entry name" value="P-loop containing nucleotide triphosphate hydrolases"/>
    <property type="match status" value="1"/>
</dbReference>
<proteinExistence type="predicted"/>
<dbReference type="OrthoDB" id="8564590at2"/>